<dbReference type="AlphaFoldDB" id="A0A4U0NZ18"/>
<keyword evidence="1" id="KW-0645">Protease</keyword>
<dbReference type="InterPro" id="IPR008969">
    <property type="entry name" value="CarboxyPept-like_regulatory"/>
</dbReference>
<dbReference type="Pfam" id="PF18939">
    <property type="entry name" value="DUF5686"/>
    <property type="match status" value="1"/>
</dbReference>
<dbReference type="EMBL" id="SUME01000005">
    <property type="protein sequence ID" value="TJZ60136.1"/>
    <property type="molecule type" value="Genomic_DNA"/>
</dbReference>
<keyword evidence="1" id="KW-0121">Carboxypeptidase</keyword>
<gene>
    <name evidence="1" type="ORF">FAZ15_12940</name>
</gene>
<keyword evidence="1" id="KW-0378">Hydrolase</keyword>
<evidence type="ECO:0000313" key="2">
    <source>
        <dbReference type="Proteomes" id="UP000306808"/>
    </source>
</evidence>
<dbReference type="Gene3D" id="2.60.40.1120">
    <property type="entry name" value="Carboxypeptidase-like, regulatory domain"/>
    <property type="match status" value="1"/>
</dbReference>
<dbReference type="SUPFAM" id="SSF49464">
    <property type="entry name" value="Carboxypeptidase regulatory domain-like"/>
    <property type="match status" value="1"/>
</dbReference>
<reference evidence="1 2" key="1">
    <citation type="submission" date="2019-04" db="EMBL/GenBank/DDBJ databases">
        <title>Sphingobacterium olei sp. nov., isolated from oil-contaminated soil.</title>
        <authorList>
            <person name="Liu B."/>
        </authorList>
    </citation>
    <scope>NUCLEOTIDE SEQUENCE [LARGE SCALE GENOMIC DNA]</scope>
    <source>
        <strain evidence="1 2">HAL-9</strain>
    </source>
</reference>
<name>A0A4U0NZ18_9SPHI</name>
<accession>A0A4U0NZ18</accession>
<organism evidence="1 2">
    <name type="scientific">Sphingobacterium olei</name>
    <dbReference type="NCBI Taxonomy" id="2571155"/>
    <lineage>
        <taxon>Bacteria</taxon>
        <taxon>Pseudomonadati</taxon>
        <taxon>Bacteroidota</taxon>
        <taxon>Sphingobacteriia</taxon>
        <taxon>Sphingobacteriales</taxon>
        <taxon>Sphingobacteriaceae</taxon>
        <taxon>Sphingobacterium</taxon>
    </lineage>
</organism>
<keyword evidence="2" id="KW-1185">Reference proteome</keyword>
<dbReference type="GO" id="GO:0004180">
    <property type="term" value="F:carboxypeptidase activity"/>
    <property type="evidence" value="ECO:0007669"/>
    <property type="project" value="UniProtKB-KW"/>
</dbReference>
<evidence type="ECO:0000313" key="1">
    <source>
        <dbReference type="EMBL" id="TJZ60136.1"/>
    </source>
</evidence>
<dbReference type="OrthoDB" id="983143at2"/>
<sequence length="832" mass="95555">MFLIGVIVNFTIISTLAQSILKGRVIDEESHRPISGASILVKGSTTGTSTDASGQFSIPYDSSSELIVMIKALGYLSFEAPIYTQDSLLTLYLKPDQNEIEAVDIFRKRKYSNRNNPAVELIDMVIRNKGQNRLSGKDSLYFKQYEKIKFGLVDPPSAAKNRLGNLSFFFRNVDTSVVAGKELLTLYMEENISDNYSKQNPSRQKKIIRAQEKTEFDPRYINNPNMQSYMNYLFQPVDIYDESIFFLNKLFLSPIADNGKIYYKYYILDTVRTAKELYVRLAFEPRNSTDLLLRGELQVSLDGKYAVKQANMSVGANTNVNWVNEFAIRLAYSPDRDGNMLQDTAMVRVLFGRGKTDAVFGERLSVNEDYNLRMPLPEGLFAGAPIEAKLDVNSIVGQDRPVALNPVEQRTYSNVDSVNNLKSFKTLLSLGYLFSQSYYSLGKVELGPLEYAYHQNNLEGNRFRLGGRTTEAFSDKVYLEGYLAYGTRDEAWKYFLRSAVSLNGKSIATFPAHYIEGTVQHDVFDPGRGIGFLKGDSFFQGFRTNRPLKWLSSDAYRFGHLVEFGNHISLSTNLTHQRRVPVGDLRFPLAIDTTQFLDRINTNDVQLTLRWAPFEKFYYRNLRRTTVVEKYPIFSLQYNKGLEGFWTASYNYDALRFFVSKRWFLNQLGFGDMTFSVGKIWGELPYPLLEMPNVQEIKDRHTISYELTNNMEFVADQFIKFSYDHQLQGFIFNKLPLIKKLKLREVFGAKMFYGDLSASNNPYNGVGGVYFDNDEEGNAMTHVMGKNPYWEGYVGIDNILKIVKVEYIKRLNYLDHASINKERFRVSLHFDF</sequence>
<comment type="caution">
    <text evidence="1">The sequence shown here is derived from an EMBL/GenBank/DDBJ whole genome shotgun (WGS) entry which is preliminary data.</text>
</comment>
<dbReference type="Pfam" id="PF13715">
    <property type="entry name" value="CarbopepD_reg_2"/>
    <property type="match status" value="1"/>
</dbReference>
<dbReference type="InterPro" id="IPR043741">
    <property type="entry name" value="DUF5686"/>
</dbReference>
<proteinExistence type="predicted"/>
<protein>
    <submittedName>
        <fullName evidence="1">Carboxypeptidase-like regulatory domain-containing protein</fullName>
    </submittedName>
</protein>
<dbReference type="Proteomes" id="UP000306808">
    <property type="component" value="Unassembled WGS sequence"/>
</dbReference>